<gene>
    <name evidence="1" type="ORF">CI15_13070</name>
</gene>
<sequence length="309" mass="32344">MSTIFFEPRGAAPVPAGLSRWVKQVRAPLETWSRRRRWLVAATLAALVFGLGAYSVNTTDLAGLEASRLALAASTQRLAEARRALAQLPSLRGVAAASPVRASAFASWSSADDVRIVSELATQSGVALLAVEPGAVSGEGVERMRALQLTARTDFIHLMAFFSGFARLPVLIVPADVTVKQDGKGLAVAATLQVYDVLRPAPVTQPVSGAADPDADDADDDEDPVFFDPFARAQIFASGGADDIAQLRLVGLLRDRTRGLALLDTPDGTTTVAAGQQLGVERVTQLDALGITLANGGATRTLTLTGEAS</sequence>
<comment type="caution">
    <text evidence="1">The sequence shown here is derived from an EMBL/GenBank/DDBJ whole genome shotgun (WGS) entry which is preliminary data.</text>
</comment>
<reference evidence="1 2" key="1">
    <citation type="journal article" date="2015" name="Int. J. Syst. Evol. Microbiol.">
        <title>Burkholderia monticola sp. nov., isolated from mountain soil.</title>
        <authorList>
            <person name="Baek I."/>
            <person name="Seo B."/>
            <person name="Lee I."/>
            <person name="Yi H."/>
            <person name="Chun J."/>
        </authorList>
    </citation>
    <scope>NUCLEOTIDE SEQUENCE [LARGE SCALE GENOMIC DNA]</scope>
    <source>
        <strain evidence="1 2">JC2948</strain>
    </source>
</reference>
<dbReference type="EMBL" id="LRBG01000010">
    <property type="protein sequence ID" value="KXU88072.1"/>
    <property type="molecule type" value="Genomic_DNA"/>
</dbReference>
<accession>A0A149PSU5</accession>
<proteinExistence type="predicted"/>
<dbReference type="AlphaFoldDB" id="A0A149PSU5"/>
<evidence type="ECO:0000313" key="1">
    <source>
        <dbReference type="EMBL" id="KXU88072.1"/>
    </source>
</evidence>
<evidence type="ECO:0008006" key="3">
    <source>
        <dbReference type="Google" id="ProtNLM"/>
    </source>
</evidence>
<keyword evidence="2" id="KW-1185">Reference proteome</keyword>
<dbReference type="STRING" id="1399968.CI15_13070"/>
<dbReference type="RefSeq" id="WP_062128369.1">
    <property type="nucleotide sequence ID" value="NZ_LRBG01000010.1"/>
</dbReference>
<dbReference type="OrthoDB" id="8999741at2"/>
<dbReference type="Proteomes" id="UP000075613">
    <property type="component" value="Unassembled WGS sequence"/>
</dbReference>
<protein>
    <recommendedName>
        <fullName evidence="3">Pilus assembly protein</fullName>
    </recommendedName>
</protein>
<organism evidence="1 2">
    <name type="scientific">Paraburkholderia monticola</name>
    <dbReference type="NCBI Taxonomy" id="1399968"/>
    <lineage>
        <taxon>Bacteria</taxon>
        <taxon>Pseudomonadati</taxon>
        <taxon>Pseudomonadota</taxon>
        <taxon>Betaproteobacteria</taxon>
        <taxon>Burkholderiales</taxon>
        <taxon>Burkholderiaceae</taxon>
        <taxon>Paraburkholderia</taxon>
    </lineage>
</organism>
<name>A0A149PSU5_9BURK</name>
<evidence type="ECO:0000313" key="2">
    <source>
        <dbReference type="Proteomes" id="UP000075613"/>
    </source>
</evidence>